<organism evidence="1 2">
    <name type="scientific">Leucocoprinus leucothites</name>
    <dbReference type="NCBI Taxonomy" id="201217"/>
    <lineage>
        <taxon>Eukaryota</taxon>
        <taxon>Fungi</taxon>
        <taxon>Dikarya</taxon>
        <taxon>Basidiomycota</taxon>
        <taxon>Agaricomycotina</taxon>
        <taxon>Agaricomycetes</taxon>
        <taxon>Agaricomycetidae</taxon>
        <taxon>Agaricales</taxon>
        <taxon>Agaricineae</taxon>
        <taxon>Agaricaceae</taxon>
        <taxon>Leucocoprinus</taxon>
    </lineage>
</organism>
<protein>
    <submittedName>
        <fullName evidence="1">Uncharacterized protein</fullName>
    </submittedName>
</protein>
<dbReference type="Proteomes" id="UP000559027">
    <property type="component" value="Unassembled WGS sequence"/>
</dbReference>
<dbReference type="AlphaFoldDB" id="A0A8H5GC82"/>
<comment type="caution">
    <text evidence="1">The sequence shown here is derived from an EMBL/GenBank/DDBJ whole genome shotgun (WGS) entry which is preliminary data.</text>
</comment>
<evidence type="ECO:0000313" key="1">
    <source>
        <dbReference type="EMBL" id="KAF5362314.1"/>
    </source>
</evidence>
<keyword evidence="2" id="KW-1185">Reference proteome</keyword>
<reference evidence="1 2" key="1">
    <citation type="journal article" date="2020" name="ISME J.">
        <title>Uncovering the hidden diversity of litter-decomposition mechanisms in mushroom-forming fungi.</title>
        <authorList>
            <person name="Floudas D."/>
            <person name="Bentzer J."/>
            <person name="Ahren D."/>
            <person name="Johansson T."/>
            <person name="Persson P."/>
            <person name="Tunlid A."/>
        </authorList>
    </citation>
    <scope>NUCLEOTIDE SEQUENCE [LARGE SCALE GENOMIC DNA]</scope>
    <source>
        <strain evidence="1 2">CBS 146.42</strain>
    </source>
</reference>
<dbReference type="EMBL" id="JAACJO010000002">
    <property type="protein sequence ID" value="KAF5362314.1"/>
    <property type="molecule type" value="Genomic_DNA"/>
</dbReference>
<sequence>MPPPNSNPLSQYRKTHMKLFQTSVAALAILASAAIASPAPATGTLGRWRGSAKVTVGDKRSPDPKNFDLSAWHGTLEASVPGTREETA</sequence>
<proteinExistence type="predicted"/>
<accession>A0A8H5GC82</accession>
<evidence type="ECO:0000313" key="2">
    <source>
        <dbReference type="Proteomes" id="UP000559027"/>
    </source>
</evidence>
<gene>
    <name evidence="1" type="ORF">D9756_002026</name>
</gene>
<name>A0A8H5GC82_9AGAR</name>